<dbReference type="InterPro" id="IPR014001">
    <property type="entry name" value="Helicase_ATP-bd"/>
</dbReference>
<dbReference type="NCBIfam" id="TIGR00580">
    <property type="entry name" value="mfd"/>
    <property type="match status" value="1"/>
</dbReference>
<dbReference type="SUPFAM" id="SSF143517">
    <property type="entry name" value="TRCF domain-like"/>
    <property type="match status" value="1"/>
</dbReference>
<proteinExistence type="inferred from homology"/>
<dbReference type="GO" id="GO:0016787">
    <property type="term" value="F:hydrolase activity"/>
    <property type="evidence" value="ECO:0007669"/>
    <property type="project" value="UniProtKB-KW"/>
</dbReference>
<dbReference type="Gene3D" id="3.40.50.11180">
    <property type="match status" value="1"/>
</dbReference>
<protein>
    <recommendedName>
        <fullName evidence="12 13">Transcription-repair-coupling factor</fullName>
        <shortName evidence="13">TRCF</shortName>
        <ecNumber evidence="13">3.6.4.-</ecNumber>
    </recommendedName>
</protein>
<dbReference type="SMART" id="SM01058">
    <property type="entry name" value="CarD_TRCF"/>
    <property type="match status" value="1"/>
</dbReference>
<dbReference type="PROSITE" id="PS51192">
    <property type="entry name" value="HELICASE_ATP_BIND_1"/>
    <property type="match status" value="1"/>
</dbReference>
<evidence type="ECO:0000256" key="4">
    <source>
        <dbReference type="ARBA" id="ARBA00022763"/>
    </source>
</evidence>
<reference evidence="17 18" key="1">
    <citation type="submission" date="2019-02" db="EMBL/GenBank/DDBJ databases">
        <title>Peptostreptococcaceae bacterium ZHW00191 nov., a new bacterium isolated from the human gut.</title>
        <authorList>
            <person name="Zhou H.-W."/>
            <person name="Chen X.-J."/>
        </authorList>
    </citation>
    <scope>NUCLEOTIDE SEQUENCE [LARGE SCALE GENOMIC DNA]</scope>
    <source>
        <strain evidence="17 18">ZHW00191</strain>
    </source>
</reference>
<comment type="similarity">
    <text evidence="11 13">In the C-terminal section; belongs to the helicase family. RecG subfamily.</text>
</comment>
<keyword evidence="6" id="KW-0347">Helicase</keyword>
<dbReference type="PANTHER" id="PTHR47964:SF1">
    <property type="entry name" value="ATP-DEPENDENT DNA HELICASE HOMOLOG RECG, CHLOROPLASTIC"/>
    <property type="match status" value="1"/>
</dbReference>
<dbReference type="Pfam" id="PF03461">
    <property type="entry name" value="TRCF"/>
    <property type="match status" value="1"/>
</dbReference>
<dbReference type="EMBL" id="SGJB01000018">
    <property type="protein sequence ID" value="TQQ84007.1"/>
    <property type="molecule type" value="Genomic_DNA"/>
</dbReference>
<evidence type="ECO:0000256" key="8">
    <source>
        <dbReference type="ARBA" id="ARBA00023125"/>
    </source>
</evidence>
<dbReference type="Proteomes" id="UP000317863">
    <property type="component" value="Unassembled WGS sequence"/>
</dbReference>
<dbReference type="Gene3D" id="3.40.50.300">
    <property type="entry name" value="P-loop containing nucleotide triphosphate hydrolases"/>
    <property type="match status" value="2"/>
</dbReference>
<evidence type="ECO:0000256" key="13">
    <source>
        <dbReference type="HAMAP-Rule" id="MF_00969"/>
    </source>
</evidence>
<dbReference type="CDD" id="cd17991">
    <property type="entry name" value="DEXHc_TRCF"/>
    <property type="match status" value="1"/>
</dbReference>
<evidence type="ECO:0000256" key="11">
    <source>
        <dbReference type="ARBA" id="ARBA00061399"/>
    </source>
</evidence>
<evidence type="ECO:0000259" key="15">
    <source>
        <dbReference type="PROSITE" id="PS51192"/>
    </source>
</evidence>
<dbReference type="SUPFAM" id="SSF52540">
    <property type="entry name" value="P-loop containing nucleoside triphosphate hydrolases"/>
    <property type="match status" value="4"/>
</dbReference>
<evidence type="ECO:0000259" key="16">
    <source>
        <dbReference type="PROSITE" id="PS51194"/>
    </source>
</evidence>
<keyword evidence="7 13" id="KW-0067">ATP-binding</keyword>
<dbReference type="EC" id="3.6.4.-" evidence="13"/>
<dbReference type="Gene3D" id="3.90.1150.50">
    <property type="entry name" value="Transcription-repair-coupling factor, D7 domain"/>
    <property type="match status" value="1"/>
</dbReference>
<dbReference type="InterPro" id="IPR036101">
    <property type="entry name" value="CarD-like/TRCF_RID_sf"/>
</dbReference>
<keyword evidence="14" id="KW-0175">Coiled coil</keyword>
<dbReference type="Pfam" id="PF02559">
    <property type="entry name" value="CarD_TRCF_RID"/>
    <property type="match status" value="1"/>
</dbReference>
<dbReference type="Pfam" id="PF00271">
    <property type="entry name" value="Helicase_C"/>
    <property type="match status" value="1"/>
</dbReference>
<evidence type="ECO:0000256" key="1">
    <source>
        <dbReference type="ARBA" id="ARBA00004496"/>
    </source>
</evidence>
<sequence>MKDIFTYPLENSREYEKLRESVQKKEGRCILVNGLLQAQKAHTAYALFKDISKQTVIIASSELEASKIYEDLKIYAKTKVEYLRSDEIKFYHLDARDRKHEAGKLKALMRIASGEKIMIVMSADSILRKYMPKKILLDNMKKYKVGDIVDLEKLSEKLIKLGYERVSKVEGYGQFSIRGGIVDIFSLEYTNPIRIELFDEEIDSIRTFDVFSQKSVEKLKSFEISPSREFIYPDDTKPAVDRIKKEMTSSTSDDISAVSDKIFRKEYFDGAENFIDYLYPEKEKSIFDYLAKDALVFVSDAGRMKERCENFSYEFRDSYKMNLERGTALKGQGKMVFSYIDLEWMLEDRNIILNSLLPKAVKGFNVNEILNFESREIPSFNGKMEVLADELSRMRYAGYKTILATGSPERAKKLKKALMEYDIATEICKKRDFEIKSSQIIIVEAGISSGFQYRDIKFNIITDNEMIGVQRSTSPKRKKKVKDTQAQKIDSFLDLNVGDYVVHESSGIGRYTGIEQISVNNTRKDYLKIVYRGGDNLYVPIDQMDKVQKYIGAEADKVKLSRLGTQEWNKAKAKVRKEIEDMTRELIDLYAKREKIKGYRFSKDTPWQSEFEEKFPYQETDDQLRAIKETKKDMESSKVMDRLICGDVGYGKTEVAIRAAFKACMDQKQVAILVPTTILAQQHYNNFKERFADYPIRVEVLSRFKTPKQQKQIIEDAKKGLVDILIGTHRIISKDINLPNLGLVVIDEEQRFGVKHKETLKQIKNTVDVLTLSATPIPRTLHMSLSGIRDMTVLEEPPQERHPVITYVTEARESIIQDEIEKEIARGGQVFFVYNRVNGIEEIAAKIGKLVPDARIAVAHGQMSSKALEDIILSFMQKEYDVLVCTTIIETGMDISNANTMIIYDADNMGLAQLYQLRGRVGRSTRQGYAYLMYEKNKSLSEIAEKRLKAIKEFTEFGSGFKIAMRDLEIRGAGDVLGSQQHGHMAVIGYDLYVKMLNEAIRKIKGEPEIEEFDVEIDLSVDAYIPSRYIEDEMTKIEMYKKIASIDSKEDMYEIQEELEDRFSDIPRSVQTLLSIAYIKSMCKKMKVSKVRQVKNEIILEPLTKYRTREKIGFKIIEELQTLMEKFIEKKEEQKKGN</sequence>
<comment type="caution">
    <text evidence="17">The sequence shown here is derived from an EMBL/GenBank/DDBJ whole genome shotgun (WGS) entry which is preliminary data.</text>
</comment>
<dbReference type="SUPFAM" id="SSF141259">
    <property type="entry name" value="CarD-like"/>
    <property type="match status" value="1"/>
</dbReference>
<dbReference type="InterPro" id="IPR011545">
    <property type="entry name" value="DEAD/DEAH_box_helicase_dom"/>
</dbReference>
<dbReference type="SMART" id="SM00982">
    <property type="entry name" value="TRCF"/>
    <property type="match status" value="1"/>
</dbReference>
<dbReference type="GO" id="GO:0003678">
    <property type="term" value="F:DNA helicase activity"/>
    <property type="evidence" value="ECO:0007669"/>
    <property type="project" value="TreeGrafter"/>
</dbReference>
<dbReference type="FunFam" id="3.40.50.300:FF:000546">
    <property type="entry name" value="Transcription-repair-coupling factor"/>
    <property type="match status" value="1"/>
</dbReference>
<dbReference type="OrthoDB" id="9804325at2"/>
<dbReference type="InterPro" id="IPR037235">
    <property type="entry name" value="TRCF-like_C_D7"/>
</dbReference>
<dbReference type="PANTHER" id="PTHR47964">
    <property type="entry name" value="ATP-DEPENDENT DNA HELICASE HOMOLOG RECG, CHLOROPLASTIC"/>
    <property type="match status" value="1"/>
</dbReference>
<dbReference type="GO" id="GO:0000716">
    <property type="term" value="P:transcription-coupled nucleotide-excision repair, DNA damage recognition"/>
    <property type="evidence" value="ECO:0007669"/>
    <property type="project" value="UniProtKB-UniRule"/>
</dbReference>
<dbReference type="InterPro" id="IPR003711">
    <property type="entry name" value="CarD-like/TRCF_RID"/>
</dbReference>
<evidence type="ECO:0000256" key="12">
    <source>
        <dbReference type="ARBA" id="ARBA00070128"/>
    </source>
</evidence>
<keyword evidence="5 13" id="KW-0378">Hydrolase</keyword>
<dbReference type="PROSITE" id="PS51194">
    <property type="entry name" value="HELICASE_CTER"/>
    <property type="match status" value="1"/>
</dbReference>
<evidence type="ECO:0000256" key="10">
    <source>
        <dbReference type="ARBA" id="ARBA00061104"/>
    </source>
</evidence>
<evidence type="ECO:0000256" key="2">
    <source>
        <dbReference type="ARBA" id="ARBA00022490"/>
    </source>
</evidence>
<keyword evidence="2 13" id="KW-0963">Cytoplasm</keyword>
<dbReference type="InterPro" id="IPR047112">
    <property type="entry name" value="RecG/Mfd"/>
</dbReference>
<dbReference type="InterPro" id="IPR001650">
    <property type="entry name" value="Helicase_C-like"/>
</dbReference>
<evidence type="ECO:0000256" key="5">
    <source>
        <dbReference type="ARBA" id="ARBA00022801"/>
    </source>
</evidence>
<dbReference type="GO" id="GO:0003684">
    <property type="term" value="F:damaged DNA binding"/>
    <property type="evidence" value="ECO:0007669"/>
    <property type="project" value="InterPro"/>
</dbReference>
<keyword evidence="9 13" id="KW-0234">DNA repair</keyword>
<comment type="function">
    <text evidence="13">Couples transcription and DNA repair by recognizing RNA polymerase (RNAP) stalled at DNA lesions. Mediates ATP-dependent release of RNAP and its truncated transcript from the DNA, and recruitment of nucleotide excision repair machinery to the damaged site.</text>
</comment>
<dbReference type="GO" id="GO:0005524">
    <property type="term" value="F:ATP binding"/>
    <property type="evidence" value="ECO:0007669"/>
    <property type="project" value="UniProtKB-UniRule"/>
</dbReference>
<dbReference type="Gene3D" id="2.40.10.170">
    <property type="match status" value="1"/>
</dbReference>
<dbReference type="SMART" id="SM00490">
    <property type="entry name" value="HELICc"/>
    <property type="match status" value="1"/>
</dbReference>
<gene>
    <name evidence="13 17" type="primary">mfd</name>
    <name evidence="17" type="ORF">EXD82_08910</name>
</gene>
<keyword evidence="4 13" id="KW-0227">DNA damage</keyword>
<dbReference type="SMART" id="SM00487">
    <property type="entry name" value="DEXDc"/>
    <property type="match status" value="1"/>
</dbReference>
<dbReference type="InterPro" id="IPR005118">
    <property type="entry name" value="TRCF_C"/>
</dbReference>
<dbReference type="AlphaFoldDB" id="A0A544QTI4"/>
<feature type="coiled-coil region" evidence="14">
    <location>
        <begin position="565"/>
        <end position="592"/>
    </location>
</feature>
<dbReference type="InterPro" id="IPR041471">
    <property type="entry name" value="UvrB_inter"/>
</dbReference>
<feature type="domain" description="Helicase ATP-binding" evidence="15">
    <location>
        <begin position="633"/>
        <end position="794"/>
    </location>
</feature>
<keyword evidence="18" id="KW-1185">Reference proteome</keyword>
<evidence type="ECO:0000256" key="14">
    <source>
        <dbReference type="SAM" id="Coils"/>
    </source>
</evidence>
<dbReference type="Pfam" id="PF00270">
    <property type="entry name" value="DEAD"/>
    <property type="match status" value="1"/>
</dbReference>
<dbReference type="Pfam" id="PF17757">
    <property type="entry name" value="UvrB_inter"/>
    <property type="match status" value="1"/>
</dbReference>
<evidence type="ECO:0000256" key="9">
    <source>
        <dbReference type="ARBA" id="ARBA00023204"/>
    </source>
</evidence>
<accession>A0A544QTI4</accession>
<feature type="domain" description="Helicase C-terminal" evidence="16">
    <location>
        <begin position="815"/>
        <end position="969"/>
    </location>
</feature>
<comment type="subcellular location">
    <subcellularLocation>
        <location evidence="1 13">Cytoplasm</location>
    </subcellularLocation>
</comment>
<dbReference type="RefSeq" id="WP_142536567.1">
    <property type="nucleotide sequence ID" value="NZ_SGJB01000018.1"/>
</dbReference>
<dbReference type="InterPro" id="IPR027417">
    <property type="entry name" value="P-loop_NTPase"/>
</dbReference>
<evidence type="ECO:0000256" key="6">
    <source>
        <dbReference type="ARBA" id="ARBA00022806"/>
    </source>
</evidence>
<keyword evidence="3 13" id="KW-0547">Nucleotide-binding</keyword>
<evidence type="ECO:0000313" key="17">
    <source>
        <dbReference type="EMBL" id="TQQ84007.1"/>
    </source>
</evidence>
<organism evidence="17 18">
    <name type="scientific">Peptacetobacter hominis</name>
    <dbReference type="NCBI Taxonomy" id="2743610"/>
    <lineage>
        <taxon>Bacteria</taxon>
        <taxon>Bacillati</taxon>
        <taxon>Bacillota</taxon>
        <taxon>Clostridia</taxon>
        <taxon>Peptostreptococcales</taxon>
        <taxon>Peptostreptococcaceae</taxon>
        <taxon>Peptacetobacter</taxon>
    </lineage>
</organism>
<evidence type="ECO:0000256" key="7">
    <source>
        <dbReference type="ARBA" id="ARBA00022840"/>
    </source>
</evidence>
<dbReference type="GO" id="GO:0006355">
    <property type="term" value="P:regulation of DNA-templated transcription"/>
    <property type="evidence" value="ECO:0007669"/>
    <property type="project" value="UniProtKB-UniRule"/>
</dbReference>
<comment type="similarity">
    <text evidence="10 13">In the N-terminal section; belongs to the UvrB family.</text>
</comment>
<evidence type="ECO:0000256" key="3">
    <source>
        <dbReference type="ARBA" id="ARBA00022741"/>
    </source>
</evidence>
<dbReference type="HAMAP" id="MF_00969">
    <property type="entry name" value="TRCF"/>
    <property type="match status" value="1"/>
</dbReference>
<evidence type="ECO:0000313" key="18">
    <source>
        <dbReference type="Proteomes" id="UP000317863"/>
    </source>
</evidence>
<dbReference type="Gene3D" id="3.30.2060.10">
    <property type="entry name" value="Penicillin-binding protein 1b domain"/>
    <property type="match status" value="1"/>
</dbReference>
<keyword evidence="8 13" id="KW-0238">DNA-binding</keyword>
<name>A0A544QTI4_9FIRM</name>
<dbReference type="GO" id="GO:0005737">
    <property type="term" value="C:cytoplasm"/>
    <property type="evidence" value="ECO:0007669"/>
    <property type="project" value="UniProtKB-SubCell"/>
</dbReference>
<dbReference type="InterPro" id="IPR004576">
    <property type="entry name" value="Mfd"/>
</dbReference>